<name>A0A0F9UFN3_9ZZZZ</name>
<accession>A0A0F9UFN3</accession>
<evidence type="ECO:0000256" key="7">
    <source>
        <dbReference type="ARBA" id="ARBA00022840"/>
    </source>
</evidence>
<dbReference type="GO" id="GO:0006227">
    <property type="term" value="P:dUDP biosynthetic process"/>
    <property type="evidence" value="ECO:0007669"/>
    <property type="project" value="TreeGrafter"/>
</dbReference>
<comment type="similarity">
    <text evidence="1">Belongs to the thymidylate kinase family.</text>
</comment>
<evidence type="ECO:0000256" key="5">
    <source>
        <dbReference type="ARBA" id="ARBA00022741"/>
    </source>
</evidence>
<evidence type="ECO:0000256" key="8">
    <source>
        <dbReference type="ARBA" id="ARBA00048743"/>
    </source>
</evidence>
<dbReference type="GO" id="GO:0005829">
    <property type="term" value="C:cytosol"/>
    <property type="evidence" value="ECO:0007669"/>
    <property type="project" value="TreeGrafter"/>
</dbReference>
<comment type="catalytic activity">
    <reaction evidence="8">
        <text>dTMP + ATP = dTDP + ADP</text>
        <dbReference type="Rhea" id="RHEA:13517"/>
        <dbReference type="ChEBI" id="CHEBI:30616"/>
        <dbReference type="ChEBI" id="CHEBI:58369"/>
        <dbReference type="ChEBI" id="CHEBI:63528"/>
        <dbReference type="ChEBI" id="CHEBI:456216"/>
        <dbReference type="EC" id="2.7.4.9"/>
    </reaction>
</comment>
<evidence type="ECO:0000256" key="4">
    <source>
        <dbReference type="ARBA" id="ARBA00022727"/>
    </source>
</evidence>
<organism evidence="10">
    <name type="scientific">marine sediment metagenome</name>
    <dbReference type="NCBI Taxonomy" id="412755"/>
    <lineage>
        <taxon>unclassified sequences</taxon>
        <taxon>metagenomes</taxon>
        <taxon>ecological metagenomes</taxon>
    </lineage>
</organism>
<dbReference type="InterPro" id="IPR018095">
    <property type="entry name" value="Thymidylate_kin_CS"/>
</dbReference>
<comment type="caution">
    <text evidence="10">The sequence shown here is derived from an EMBL/GenBank/DDBJ whole genome shotgun (WGS) entry which is preliminary data.</text>
</comment>
<keyword evidence="5" id="KW-0547">Nucleotide-binding</keyword>
<dbReference type="GO" id="GO:0006235">
    <property type="term" value="P:dTTP biosynthetic process"/>
    <property type="evidence" value="ECO:0007669"/>
    <property type="project" value="TreeGrafter"/>
</dbReference>
<dbReference type="Gene3D" id="3.40.50.300">
    <property type="entry name" value="P-loop containing nucleotide triphosphate hydrolases"/>
    <property type="match status" value="1"/>
</dbReference>
<evidence type="ECO:0000256" key="1">
    <source>
        <dbReference type="ARBA" id="ARBA00009776"/>
    </source>
</evidence>
<dbReference type="EC" id="2.7.4.9" evidence="2"/>
<reference evidence="10" key="1">
    <citation type="journal article" date="2015" name="Nature">
        <title>Complex archaea that bridge the gap between prokaryotes and eukaryotes.</title>
        <authorList>
            <person name="Spang A."/>
            <person name="Saw J.H."/>
            <person name="Jorgensen S.L."/>
            <person name="Zaremba-Niedzwiedzka K."/>
            <person name="Martijn J."/>
            <person name="Lind A.E."/>
            <person name="van Eijk R."/>
            <person name="Schleper C."/>
            <person name="Guy L."/>
            <person name="Ettema T.J."/>
        </authorList>
    </citation>
    <scope>NUCLEOTIDE SEQUENCE</scope>
</reference>
<dbReference type="GO" id="GO:0004798">
    <property type="term" value="F:dTMP kinase activity"/>
    <property type="evidence" value="ECO:0007669"/>
    <property type="project" value="UniProtKB-EC"/>
</dbReference>
<dbReference type="PANTHER" id="PTHR10344">
    <property type="entry name" value="THYMIDYLATE KINASE"/>
    <property type="match status" value="1"/>
</dbReference>
<keyword evidence="7" id="KW-0067">ATP-binding</keyword>
<keyword evidence="3" id="KW-0808">Transferase</keyword>
<dbReference type="AlphaFoldDB" id="A0A0F9UFN3"/>
<evidence type="ECO:0000256" key="3">
    <source>
        <dbReference type="ARBA" id="ARBA00022679"/>
    </source>
</evidence>
<dbReference type="InterPro" id="IPR027417">
    <property type="entry name" value="P-loop_NTPase"/>
</dbReference>
<dbReference type="GO" id="GO:0006233">
    <property type="term" value="P:dTDP biosynthetic process"/>
    <property type="evidence" value="ECO:0007669"/>
    <property type="project" value="InterPro"/>
</dbReference>
<evidence type="ECO:0000256" key="6">
    <source>
        <dbReference type="ARBA" id="ARBA00022777"/>
    </source>
</evidence>
<keyword evidence="6" id="KW-0418">Kinase</keyword>
<dbReference type="CDD" id="cd01672">
    <property type="entry name" value="TMPK"/>
    <property type="match status" value="1"/>
</dbReference>
<evidence type="ECO:0000313" key="10">
    <source>
        <dbReference type="EMBL" id="KKN90469.1"/>
    </source>
</evidence>
<dbReference type="HAMAP" id="MF_00165">
    <property type="entry name" value="Thymidylate_kinase"/>
    <property type="match status" value="1"/>
</dbReference>
<sequence>MDIKGKFITFEGCDGCGKSTQAKLLSQELRQQGYEVVHTREPGGSPGAEEIRSLILTGETDRWSAETELLLFNAARRDHLERTIQPALAAGKVVICDRFVDSSRVYQGVARADLRQVVDDLHALMIGVEADLTVLMDIDPEEGLRRGLKRVGAEERFESFGGEFQKALHAGFQALESEYPDRVRRVDGSGTPDEVLPRVIGCIETYFATQPSVEPAA</sequence>
<dbReference type="InterPro" id="IPR018094">
    <property type="entry name" value="Thymidylate_kinase"/>
</dbReference>
<dbReference type="Pfam" id="PF02223">
    <property type="entry name" value="Thymidylate_kin"/>
    <property type="match status" value="1"/>
</dbReference>
<gene>
    <name evidence="10" type="ORF">LCGC14_0228380</name>
</gene>
<dbReference type="InterPro" id="IPR039430">
    <property type="entry name" value="Thymidylate_kin-like_dom"/>
</dbReference>
<evidence type="ECO:0000259" key="9">
    <source>
        <dbReference type="Pfam" id="PF02223"/>
    </source>
</evidence>
<evidence type="ECO:0000256" key="2">
    <source>
        <dbReference type="ARBA" id="ARBA00012980"/>
    </source>
</evidence>
<feature type="domain" description="Thymidylate kinase-like" evidence="9">
    <location>
        <begin position="10"/>
        <end position="195"/>
    </location>
</feature>
<dbReference type="EMBL" id="LAZR01000110">
    <property type="protein sequence ID" value="KKN90469.1"/>
    <property type="molecule type" value="Genomic_DNA"/>
</dbReference>
<dbReference type="PROSITE" id="PS01331">
    <property type="entry name" value="THYMIDYLATE_KINASE"/>
    <property type="match status" value="1"/>
</dbReference>
<keyword evidence="4" id="KW-0545">Nucleotide biosynthesis</keyword>
<dbReference type="NCBIfam" id="TIGR00041">
    <property type="entry name" value="DTMP_kinase"/>
    <property type="match status" value="1"/>
</dbReference>
<dbReference type="PANTHER" id="PTHR10344:SF4">
    <property type="entry name" value="UMP-CMP KINASE 2, MITOCHONDRIAL"/>
    <property type="match status" value="1"/>
</dbReference>
<dbReference type="SUPFAM" id="SSF52540">
    <property type="entry name" value="P-loop containing nucleoside triphosphate hydrolases"/>
    <property type="match status" value="1"/>
</dbReference>
<proteinExistence type="inferred from homology"/>
<dbReference type="GO" id="GO:0005524">
    <property type="term" value="F:ATP binding"/>
    <property type="evidence" value="ECO:0007669"/>
    <property type="project" value="UniProtKB-KW"/>
</dbReference>
<dbReference type="FunFam" id="3.40.50.300:FF:000225">
    <property type="entry name" value="Thymidylate kinase"/>
    <property type="match status" value="1"/>
</dbReference>
<protein>
    <recommendedName>
        <fullName evidence="2">dTMP kinase</fullName>
        <ecNumber evidence="2">2.7.4.9</ecNumber>
    </recommendedName>
</protein>